<evidence type="ECO:0000313" key="2">
    <source>
        <dbReference type="Proteomes" id="UP001364695"/>
    </source>
</evidence>
<dbReference type="EMBL" id="JAWDIE010000002">
    <property type="protein sequence ID" value="MEJ7137168.1"/>
    <property type="molecule type" value="Genomic_DNA"/>
</dbReference>
<name>A0ACC6NYZ7_9BURK</name>
<accession>A0ACC6NYZ7</accession>
<keyword evidence="1" id="KW-0378">Hydrolase</keyword>
<evidence type="ECO:0000313" key="1">
    <source>
        <dbReference type="EMBL" id="MEJ7137168.1"/>
    </source>
</evidence>
<protein>
    <submittedName>
        <fullName evidence="1">UDP-2,3-diacylglucosamine diphosphatase</fullName>
        <ecNumber evidence="1">3.6.1.54</ecNumber>
    </submittedName>
</protein>
<organism evidence="1 2">
    <name type="scientific">Amphibiibacter pelophylacis</name>
    <dbReference type="NCBI Taxonomy" id="1799477"/>
    <lineage>
        <taxon>Bacteria</taxon>
        <taxon>Pseudomonadati</taxon>
        <taxon>Pseudomonadota</taxon>
        <taxon>Betaproteobacteria</taxon>
        <taxon>Burkholderiales</taxon>
        <taxon>Sphaerotilaceae</taxon>
        <taxon>Amphibiibacter</taxon>
    </lineage>
</organism>
<gene>
    <name evidence="1" type="ORF">RV045_01830</name>
</gene>
<proteinExistence type="predicted"/>
<keyword evidence="2" id="KW-1185">Reference proteome</keyword>
<comment type="caution">
    <text evidence="1">The sequence shown here is derived from an EMBL/GenBank/DDBJ whole genome shotgun (WGS) entry which is preliminary data.</text>
</comment>
<dbReference type="Proteomes" id="UP001364695">
    <property type="component" value="Unassembled WGS sequence"/>
</dbReference>
<dbReference type="EC" id="3.6.1.54" evidence="1"/>
<reference evidence="1" key="1">
    <citation type="submission" date="2023-10" db="EMBL/GenBank/DDBJ databases">
        <title>Amphibacter perezi, gen. nov., sp. nov. a novel taxa of the family Comamonadaceae, class Betaproteobacteria isolated from the skin microbiota of Pelophylax perezi from different populations.</title>
        <authorList>
            <person name="Costa S."/>
            <person name="Proenca D.N."/>
            <person name="Lopes I."/>
            <person name="Morais P.V."/>
        </authorList>
    </citation>
    <scope>NUCLEOTIDE SEQUENCE</scope>
    <source>
        <strain evidence="1">SL12-8</strain>
    </source>
</reference>
<sequence length="295" mass="31922">MIPLGSSPSRLPWPPGFAPDELARLPWRELPAHWRRVDIVSDLHLSPDTPAIAAALQAHLAQTPADAVWLLGDVFEVWVGDDAAEVEGAFEAQQIAVLAAAAARPGLQIALMRGNRDFLLGDALLQRAGVQPLPDPLRVRAWGQTALLTHGDALCLDDGDYLAFRASVRSPAWQQAFLARPLVERQAFARAARERSAQSQQQAHAAARAAGEGEPGDIHPDAPAALLDASGCQRLIHGHTHRPQDHTLPDGRLCHVLADWREQGGGADADTSRKFSLTQAQVLVWTPDGLHRQDL</sequence>